<dbReference type="InterPro" id="IPR036259">
    <property type="entry name" value="MFS_trans_sf"/>
</dbReference>
<feature type="transmembrane region" description="Helical" evidence="6">
    <location>
        <begin position="323"/>
        <end position="342"/>
    </location>
</feature>
<proteinExistence type="predicted"/>
<dbReference type="PANTHER" id="PTHR23513">
    <property type="entry name" value="INTEGRAL MEMBRANE EFFLUX PROTEIN-RELATED"/>
    <property type="match status" value="1"/>
</dbReference>
<feature type="transmembrane region" description="Helical" evidence="6">
    <location>
        <begin position="98"/>
        <end position="131"/>
    </location>
</feature>
<dbReference type="Gene3D" id="1.20.1250.20">
    <property type="entry name" value="MFS general substrate transporter like domains"/>
    <property type="match status" value="1"/>
</dbReference>
<dbReference type="RefSeq" id="WP_075973110.1">
    <property type="nucleotide sequence ID" value="NZ_MKQR01000004.1"/>
</dbReference>
<dbReference type="OrthoDB" id="9815525at2"/>
<dbReference type="GO" id="GO:0005886">
    <property type="term" value="C:plasma membrane"/>
    <property type="evidence" value="ECO:0007669"/>
    <property type="project" value="UniProtKB-SubCell"/>
</dbReference>
<keyword evidence="2" id="KW-1003">Cell membrane</keyword>
<keyword evidence="9" id="KW-1185">Reference proteome</keyword>
<evidence type="ECO:0000313" key="8">
    <source>
        <dbReference type="EMBL" id="OLR95204.1"/>
    </source>
</evidence>
<dbReference type="InterPro" id="IPR020846">
    <property type="entry name" value="MFS_dom"/>
</dbReference>
<evidence type="ECO:0000256" key="5">
    <source>
        <dbReference type="ARBA" id="ARBA00023136"/>
    </source>
</evidence>
<feature type="domain" description="Major facilitator superfamily (MFS) profile" evidence="7">
    <location>
        <begin position="182"/>
        <end position="427"/>
    </location>
</feature>
<accession>A0A1Q9LT92</accession>
<feature type="transmembrane region" description="Helical" evidence="6">
    <location>
        <begin position="176"/>
        <end position="197"/>
    </location>
</feature>
<keyword evidence="5 6" id="KW-0472">Membrane</keyword>
<keyword evidence="3 6" id="KW-0812">Transmembrane</keyword>
<feature type="transmembrane region" description="Helical" evidence="6">
    <location>
        <begin position="390"/>
        <end position="407"/>
    </location>
</feature>
<organism evidence="8 9">
    <name type="scientific">Actinokineospora bangkokensis</name>
    <dbReference type="NCBI Taxonomy" id="1193682"/>
    <lineage>
        <taxon>Bacteria</taxon>
        <taxon>Bacillati</taxon>
        <taxon>Actinomycetota</taxon>
        <taxon>Actinomycetes</taxon>
        <taxon>Pseudonocardiales</taxon>
        <taxon>Pseudonocardiaceae</taxon>
        <taxon>Actinokineospora</taxon>
    </lineage>
</organism>
<dbReference type="STRING" id="1193682.BJP25_07890"/>
<dbReference type="PROSITE" id="PS50850">
    <property type="entry name" value="MFS"/>
    <property type="match status" value="1"/>
</dbReference>
<dbReference type="Proteomes" id="UP000186040">
    <property type="component" value="Unassembled WGS sequence"/>
</dbReference>
<feature type="transmembrane region" description="Helical" evidence="6">
    <location>
        <begin position="268"/>
        <end position="286"/>
    </location>
</feature>
<feature type="transmembrane region" description="Helical" evidence="6">
    <location>
        <begin position="58"/>
        <end position="77"/>
    </location>
</feature>
<gene>
    <name evidence="8" type="ORF">BJP25_07890</name>
</gene>
<dbReference type="GO" id="GO:0022857">
    <property type="term" value="F:transmembrane transporter activity"/>
    <property type="evidence" value="ECO:0007669"/>
    <property type="project" value="InterPro"/>
</dbReference>
<evidence type="ECO:0000256" key="3">
    <source>
        <dbReference type="ARBA" id="ARBA00022692"/>
    </source>
</evidence>
<dbReference type="Pfam" id="PF07690">
    <property type="entry name" value="MFS_1"/>
    <property type="match status" value="1"/>
</dbReference>
<dbReference type="EMBL" id="MKQR01000004">
    <property type="protein sequence ID" value="OLR95204.1"/>
    <property type="molecule type" value="Genomic_DNA"/>
</dbReference>
<evidence type="ECO:0000256" key="1">
    <source>
        <dbReference type="ARBA" id="ARBA00004651"/>
    </source>
</evidence>
<comment type="caution">
    <text evidence="8">The sequence shown here is derived from an EMBL/GenBank/DDBJ whole genome shotgun (WGS) entry which is preliminary data.</text>
</comment>
<comment type="subcellular location">
    <subcellularLocation>
        <location evidence="1">Cell membrane</location>
        <topology evidence="1">Multi-pass membrane protein</topology>
    </subcellularLocation>
</comment>
<dbReference type="PANTHER" id="PTHR23513:SF6">
    <property type="entry name" value="MAJOR FACILITATOR SUPERFAMILY ASSOCIATED DOMAIN-CONTAINING PROTEIN"/>
    <property type="match status" value="1"/>
</dbReference>
<evidence type="ECO:0000256" key="4">
    <source>
        <dbReference type="ARBA" id="ARBA00022989"/>
    </source>
</evidence>
<dbReference type="AlphaFoldDB" id="A0A1Q9LT92"/>
<dbReference type="CDD" id="cd06173">
    <property type="entry name" value="MFS_MefA_like"/>
    <property type="match status" value="1"/>
</dbReference>
<evidence type="ECO:0000256" key="6">
    <source>
        <dbReference type="SAM" id="Phobius"/>
    </source>
</evidence>
<reference evidence="8 9" key="1">
    <citation type="submission" date="2016-10" db="EMBL/GenBank/DDBJ databases">
        <title>The Draft Genome Sequence of Actinokineospora bangkokensis 44EHWT reveals the biosynthetic pathway of antifungal compounds Thailandins with unusual extender unit butylmalonyl-CoA.</title>
        <authorList>
            <person name="Greule A."/>
            <person name="Intra B."/>
            <person name="Flemming S."/>
            <person name="Rommel M.G."/>
            <person name="Panbangred W."/>
            <person name="Bechthold A."/>
        </authorList>
    </citation>
    <scope>NUCLEOTIDE SEQUENCE [LARGE SCALE GENOMIC DNA]</scope>
    <source>
        <strain evidence="8 9">44EHW</strain>
    </source>
</reference>
<feature type="transmembrane region" description="Helical" evidence="6">
    <location>
        <begin position="231"/>
        <end position="256"/>
    </location>
</feature>
<keyword evidence="4 6" id="KW-1133">Transmembrane helix</keyword>
<sequence>MTSPGTPPTARRRAALWRHRDFRQLWVGDTIAQFGYQVGQVVLPLLAISALQVSPGQMGLLGAAENAAFLLVGLPAGAWVDRMRKRPLMIAMDLTRAVLLLTVPVVAWLGALTLAHLLVVALAIGVCTVFFDVGYQSYLPGLVGREHLVEGNAKLQASQTVAALAGPALGGGLTQALSAASALVATTVGYLSSALSLSRIRTGEQAPERKQTPNLRAEVAEGLRFVFGNRLLVAITACTSTANFFGGVVNASFVLFLSGVVGLSPGQIGLVIGVQALGGVLGALVAGRVGDWLGGARAIWVSTLVTSPFGLLVPLAAPGWPLVLSTFGFVVTGIGVVVYNVAQVSFRQAVCPDALLGRMNASIRFVVWGTLPLGSLAGGLIGEWAGVRTALWVGVGGTVLSALWVVCSPLRRMRDVPNAPEEVVAAG</sequence>
<evidence type="ECO:0000256" key="2">
    <source>
        <dbReference type="ARBA" id="ARBA00022475"/>
    </source>
</evidence>
<dbReference type="InterPro" id="IPR011701">
    <property type="entry name" value="MFS"/>
</dbReference>
<evidence type="ECO:0000313" key="9">
    <source>
        <dbReference type="Proteomes" id="UP000186040"/>
    </source>
</evidence>
<protein>
    <submittedName>
        <fullName evidence="8">MFS transporter</fullName>
    </submittedName>
</protein>
<feature type="transmembrane region" description="Helical" evidence="6">
    <location>
        <begin position="363"/>
        <end position="384"/>
    </location>
</feature>
<evidence type="ECO:0000259" key="7">
    <source>
        <dbReference type="PROSITE" id="PS50850"/>
    </source>
</evidence>
<dbReference type="SUPFAM" id="SSF103473">
    <property type="entry name" value="MFS general substrate transporter"/>
    <property type="match status" value="1"/>
</dbReference>
<feature type="transmembrane region" description="Helical" evidence="6">
    <location>
        <begin position="298"/>
        <end position="317"/>
    </location>
</feature>
<name>A0A1Q9LT92_9PSEU</name>